<dbReference type="PANTHER" id="PTHR15633">
    <property type="entry name" value="NUCLEOLAR PROTEIN 11"/>
    <property type="match status" value="1"/>
</dbReference>
<dbReference type="OrthoDB" id="4349954at2759"/>
<feature type="region of interest" description="Disordered" evidence="1">
    <location>
        <begin position="909"/>
        <end position="942"/>
    </location>
</feature>
<keyword evidence="3" id="KW-1185">Reference proteome</keyword>
<sequence length="942" mass="109220">MAVTLHEPFEVDTKITTIENQNNLFKIGITIPIELEEKAQLISNSFSNGKGIDGNGELSEIKESLKDDECDENSSSSDLEDNKKNKLTEKILITHQGIGISLYNVNGLQLLNWPIPPKYILTSPAKCIINKGKCLVYSIIHNDTPENIDNVVWLWKSVLPKNNIVGSNDNSETVGRFERPIFSLEISPLLPKRIILINQGGSVSIMDKNLKLMKSFCHFPETSIIIFTLLSITEENSDSVHPKLLKLNFFWIDTQISNDCNILCTLTLKTEIPTTSNFNPLTGKLFLLENSIIRLDGILPFSKISNEKIQESHVVEIAPLSESYLALVGMKKTSESIDQVLTIWDIQYGTIQAEHFVKSNLKDQKNVTSISPYQFQLIVEPKHNLILVSFSKMIPGKSNSFKLSSFLYRYNHEPMTLLSALNRMNSTSEYLNLGEGDEKGFGIIKFGFHHVLEKIEKPVVNDLIKNMRYLRKYESNFLKKLLNAERTSTPEKFSQSFNKYVRNKSWEDFKSFLKKIGLTNIDKYKEFEKDYWKNNLVPLLKSKRVRRKESSKKENNDSEDHEEVNLQLWQELWKEMKTNEEEEIKSKHTERKLYEFIKSGEKIKPELSYNFIQKIVDYCISQNSDGKPNMKFWVPEVIQYFIQNNMISNSIVKGGIVKTLMDREEWDLLQLALVNVPDIPEKDLIYLLKYLISNVSNDQNKKKGLSITKMLLLIIESPRNDNMMRWSLRELTEGELLVTLKKLCDWIEKHDRADITFEPISKQNDLTTITTKRKGNSNFQKIIDFFALILDIHFTSLILNRQLHPLLIRLSNRIAYDVTIFESLESMRSCLELYHKNNLKNEHQTKKAVTLSIDADIPEYTIELFTFFGDNINEIYNPRLDEIKINENEQKTFIINEILYNGEMEFDDKSDEENLNENDDETMNEFSEDSEETSIEFSYDSN</sequence>
<dbReference type="Proteomes" id="UP000789706">
    <property type="component" value="Unassembled WGS sequence"/>
</dbReference>
<dbReference type="PANTHER" id="PTHR15633:SF2">
    <property type="entry name" value="NUCLEOLAR PROTEIN 11"/>
    <property type="match status" value="1"/>
</dbReference>
<dbReference type="GO" id="GO:0005730">
    <property type="term" value="C:nucleolus"/>
    <property type="evidence" value="ECO:0007669"/>
    <property type="project" value="TreeGrafter"/>
</dbReference>
<dbReference type="GO" id="GO:0003723">
    <property type="term" value="F:RNA binding"/>
    <property type="evidence" value="ECO:0007669"/>
    <property type="project" value="TreeGrafter"/>
</dbReference>
<dbReference type="AlphaFoldDB" id="A0A9N8WKG0"/>
<evidence type="ECO:0000256" key="1">
    <source>
        <dbReference type="SAM" id="MobiDB-lite"/>
    </source>
</evidence>
<protein>
    <submittedName>
        <fullName evidence="2">3657_t:CDS:1</fullName>
    </submittedName>
</protein>
<gene>
    <name evidence="2" type="ORF">DEBURN_LOCUS4235</name>
</gene>
<dbReference type="InterPro" id="IPR042859">
    <property type="entry name" value="NOL11"/>
</dbReference>
<organism evidence="2 3">
    <name type="scientific">Diversispora eburnea</name>
    <dbReference type="NCBI Taxonomy" id="1213867"/>
    <lineage>
        <taxon>Eukaryota</taxon>
        <taxon>Fungi</taxon>
        <taxon>Fungi incertae sedis</taxon>
        <taxon>Mucoromycota</taxon>
        <taxon>Glomeromycotina</taxon>
        <taxon>Glomeromycetes</taxon>
        <taxon>Diversisporales</taxon>
        <taxon>Diversisporaceae</taxon>
        <taxon>Diversispora</taxon>
    </lineage>
</organism>
<comment type="caution">
    <text evidence="2">The sequence shown here is derived from an EMBL/GenBank/DDBJ whole genome shotgun (WGS) entry which is preliminary data.</text>
</comment>
<name>A0A9N8WKG0_9GLOM</name>
<accession>A0A9N8WKG0</accession>
<proteinExistence type="predicted"/>
<reference evidence="2" key="1">
    <citation type="submission" date="2021-06" db="EMBL/GenBank/DDBJ databases">
        <authorList>
            <person name="Kallberg Y."/>
            <person name="Tangrot J."/>
            <person name="Rosling A."/>
        </authorList>
    </citation>
    <scope>NUCLEOTIDE SEQUENCE</scope>
    <source>
        <strain evidence="2">AZ414A</strain>
    </source>
</reference>
<dbReference type="EMBL" id="CAJVPK010000309">
    <property type="protein sequence ID" value="CAG8492143.1"/>
    <property type="molecule type" value="Genomic_DNA"/>
</dbReference>
<evidence type="ECO:0000313" key="3">
    <source>
        <dbReference type="Proteomes" id="UP000789706"/>
    </source>
</evidence>
<evidence type="ECO:0000313" key="2">
    <source>
        <dbReference type="EMBL" id="CAG8492143.1"/>
    </source>
</evidence>
<dbReference type="GO" id="GO:0030490">
    <property type="term" value="P:maturation of SSU-rRNA"/>
    <property type="evidence" value="ECO:0007669"/>
    <property type="project" value="InterPro"/>
</dbReference>
<feature type="compositionally biased region" description="Acidic residues" evidence="1">
    <location>
        <begin position="909"/>
        <end position="934"/>
    </location>
</feature>